<keyword evidence="6" id="KW-0067">ATP-binding</keyword>
<dbReference type="Gene3D" id="3.30.200.20">
    <property type="entry name" value="Phosphorylase Kinase, domain 1"/>
    <property type="match status" value="1"/>
</dbReference>
<feature type="compositionally biased region" description="Basic and acidic residues" evidence="8">
    <location>
        <begin position="27"/>
        <end position="44"/>
    </location>
</feature>
<dbReference type="GO" id="GO:0005524">
    <property type="term" value="F:ATP binding"/>
    <property type="evidence" value="ECO:0007669"/>
    <property type="project" value="UniProtKB-KW"/>
</dbReference>
<evidence type="ECO:0000256" key="5">
    <source>
        <dbReference type="ARBA" id="ARBA00022777"/>
    </source>
</evidence>
<dbReference type="eggNOG" id="KOG0670">
    <property type="taxonomic scope" value="Eukaryota"/>
</dbReference>
<feature type="compositionally biased region" description="Pro residues" evidence="8">
    <location>
        <begin position="247"/>
        <end position="275"/>
    </location>
</feature>
<keyword evidence="2" id="KW-0723">Serine/threonine-protein kinase</keyword>
<evidence type="ECO:0000256" key="4">
    <source>
        <dbReference type="ARBA" id="ARBA00022741"/>
    </source>
</evidence>
<dbReference type="RefSeq" id="XP_008878766.1">
    <property type="nucleotide sequence ID" value="XM_008880544.1"/>
</dbReference>
<gene>
    <name evidence="10" type="ORF">H310_13154</name>
</gene>
<sequence>MAEDRVRSRRRRSVSRSPNRQHRGRRDRSSSREKRHRPDDDRRRRDSKKRKLSRTSRSRSRGKHRISASRRDHDKDEKSSPLKKDASATNVDVKSDKPAIPTTLPDAAPSTTPFPDTKPKKTSRFSDKKESRPSFDNDELANAPSVVASVAPKQATFTPAVTTTTTGTPASKESVKGTISDIFRIDNVVPTATNKSLSKPGALSIVLGGPVQRRQSSSAAKGPETSSPLLSSKPPPPPLQQATSVKPAPPPRPLGDTAKPPPPPLTSNMKPPPPRIIASVAAPSSPRPLNQTPATTSVPSPSKASTAATSSMESPPVPKVAIDVESMKNNILKALAAAKSLAASKIAAPVAPDADIEPQVDAIESRHDDDTTGVLELRKSAKPKASSSSTDALSTQEISDEQHGAETSEAVSASISPAHDDQGSTIQKAVSPKRSPAVAPKPVPTVDQPVEFDMFALDDNDEDDGRVSDSDSYREKSSLRPAVLALERHGNHDDSEGYYKANIGEVLNGEYRVMGTMGKGVFSSVLLCKQMKDDTTVAVKLIRNNDTMRDAAQLEVRLLTELQTGPRRSKYVVRLLNSFEFRSHAAMVFEPMQMNVREAMKKFGGRDGLALGGVKVFCRQLVLALDHLQTCSIVHADIKPDNMLLDDKQSMVKLCDFGSAFKVGVGEVNDPTPYLVSRYYRAPEVILGLPYDFAVDMWSLGCCLYEMFTGKVMFPGQTNNEMLKLFMELKGRFPTKLMRRHRQVYQEKFLMEPHFDDGLRFCSREIDRVTGVPVVRTINTVNGTRDLTAALLAAKSHSDDKKLVMELKDLLDKIFVFDPAKRLTVAEALQHPFVMRS</sequence>
<feature type="region of interest" description="Disordered" evidence="8">
    <location>
        <begin position="208"/>
        <end position="317"/>
    </location>
</feature>
<accession>A0A024TH88</accession>
<dbReference type="PROSITE" id="PS50011">
    <property type="entry name" value="PROTEIN_KINASE_DOM"/>
    <property type="match status" value="1"/>
</dbReference>
<dbReference type="OrthoDB" id="3967at2759"/>
<evidence type="ECO:0000313" key="10">
    <source>
        <dbReference type="EMBL" id="ETV92727.1"/>
    </source>
</evidence>
<feature type="region of interest" description="Disordered" evidence="8">
    <location>
        <begin position="349"/>
        <end position="449"/>
    </location>
</feature>
<feature type="compositionally biased region" description="Low complexity" evidence="8">
    <location>
        <begin position="292"/>
        <end position="314"/>
    </location>
</feature>
<feature type="domain" description="Protein kinase" evidence="9">
    <location>
        <begin position="511"/>
        <end position="834"/>
    </location>
</feature>
<dbReference type="GO" id="GO:0004674">
    <property type="term" value="F:protein serine/threonine kinase activity"/>
    <property type="evidence" value="ECO:0007669"/>
    <property type="project" value="UniProtKB-KW"/>
</dbReference>
<protein>
    <recommendedName>
        <fullName evidence="1">non-specific serine/threonine protein kinase</fullName>
        <ecNumber evidence="1">2.7.11.1</ecNumber>
    </recommendedName>
</protein>
<feature type="compositionally biased region" description="Basic and acidic residues" evidence="8">
    <location>
        <begin position="124"/>
        <end position="135"/>
    </location>
</feature>
<dbReference type="SUPFAM" id="SSF56112">
    <property type="entry name" value="Protein kinase-like (PK-like)"/>
    <property type="match status" value="1"/>
</dbReference>
<dbReference type="AlphaFoldDB" id="A0A024TH88"/>
<evidence type="ECO:0000256" key="7">
    <source>
        <dbReference type="ARBA" id="ARBA00023596"/>
    </source>
</evidence>
<dbReference type="SMART" id="SM00220">
    <property type="entry name" value="S_TKc"/>
    <property type="match status" value="1"/>
</dbReference>
<feature type="region of interest" description="Disordered" evidence="8">
    <location>
        <begin position="458"/>
        <end position="477"/>
    </location>
</feature>
<dbReference type="InterPro" id="IPR011009">
    <property type="entry name" value="Kinase-like_dom_sf"/>
</dbReference>
<dbReference type="GeneID" id="20090204"/>
<dbReference type="Pfam" id="PF00069">
    <property type="entry name" value="Pkinase"/>
    <property type="match status" value="1"/>
</dbReference>
<dbReference type="Gene3D" id="1.10.510.10">
    <property type="entry name" value="Transferase(Phosphotransferase) domain 1"/>
    <property type="match status" value="1"/>
</dbReference>
<dbReference type="FunFam" id="1.10.510.10:FF:000078">
    <property type="entry name" value="Serine/threonine-protein kinase PRP4 homolog"/>
    <property type="match status" value="1"/>
</dbReference>
<dbReference type="STRING" id="157072.A0A024TH88"/>
<evidence type="ECO:0000256" key="2">
    <source>
        <dbReference type="ARBA" id="ARBA00022527"/>
    </source>
</evidence>
<dbReference type="EMBL" id="KI913998">
    <property type="protein sequence ID" value="ETV92727.1"/>
    <property type="molecule type" value="Genomic_DNA"/>
</dbReference>
<name>A0A024TH88_9STRA</name>
<proteinExistence type="inferred from homology"/>
<dbReference type="InterPro" id="IPR000719">
    <property type="entry name" value="Prot_kinase_dom"/>
</dbReference>
<evidence type="ECO:0000259" key="9">
    <source>
        <dbReference type="PROSITE" id="PS50011"/>
    </source>
</evidence>
<reference evidence="10" key="1">
    <citation type="submission" date="2013-12" db="EMBL/GenBank/DDBJ databases">
        <title>The Genome Sequence of Aphanomyces invadans NJM9701.</title>
        <authorList>
            <consortium name="The Broad Institute Genomics Platform"/>
            <person name="Russ C."/>
            <person name="Tyler B."/>
            <person name="van West P."/>
            <person name="Dieguez-Uribeondo J."/>
            <person name="Young S.K."/>
            <person name="Zeng Q."/>
            <person name="Gargeya S."/>
            <person name="Fitzgerald M."/>
            <person name="Abouelleil A."/>
            <person name="Alvarado L."/>
            <person name="Chapman S.B."/>
            <person name="Gainer-Dewar J."/>
            <person name="Goldberg J."/>
            <person name="Griggs A."/>
            <person name="Gujja S."/>
            <person name="Hansen M."/>
            <person name="Howarth C."/>
            <person name="Imamovic A."/>
            <person name="Ireland A."/>
            <person name="Larimer J."/>
            <person name="McCowan C."/>
            <person name="Murphy C."/>
            <person name="Pearson M."/>
            <person name="Poon T.W."/>
            <person name="Priest M."/>
            <person name="Roberts A."/>
            <person name="Saif S."/>
            <person name="Shea T."/>
            <person name="Sykes S."/>
            <person name="Wortman J."/>
            <person name="Nusbaum C."/>
            <person name="Birren B."/>
        </authorList>
    </citation>
    <scope>NUCLEOTIDE SEQUENCE [LARGE SCALE GENOMIC DNA]</scope>
    <source>
        <strain evidence="10">NJM9701</strain>
    </source>
</reference>
<dbReference type="VEuPathDB" id="FungiDB:H310_13154"/>
<dbReference type="EC" id="2.7.11.1" evidence="1"/>
<keyword evidence="3" id="KW-0808">Transferase</keyword>
<evidence type="ECO:0000256" key="1">
    <source>
        <dbReference type="ARBA" id="ARBA00012513"/>
    </source>
</evidence>
<feature type="compositionally biased region" description="Basic and acidic residues" evidence="8">
    <location>
        <begin position="465"/>
        <end position="477"/>
    </location>
</feature>
<dbReference type="InterPro" id="IPR050494">
    <property type="entry name" value="Ser_Thr_dual-spec_kinase"/>
</dbReference>
<feature type="compositionally biased region" description="Basic and acidic residues" evidence="8">
    <location>
        <begin position="69"/>
        <end position="86"/>
    </location>
</feature>
<feature type="compositionally biased region" description="Low complexity" evidence="8">
    <location>
        <begin position="143"/>
        <end position="170"/>
    </location>
</feature>
<evidence type="ECO:0000256" key="8">
    <source>
        <dbReference type="SAM" id="MobiDB-lite"/>
    </source>
</evidence>
<keyword evidence="4" id="KW-0547">Nucleotide-binding</keyword>
<feature type="compositionally biased region" description="Basic residues" evidence="8">
    <location>
        <begin position="45"/>
        <end position="68"/>
    </location>
</feature>
<dbReference type="PANTHER" id="PTHR24058">
    <property type="entry name" value="DUAL SPECIFICITY PROTEIN KINASE"/>
    <property type="match status" value="1"/>
</dbReference>
<dbReference type="PANTHER" id="PTHR24058:SF103">
    <property type="entry name" value="SERINE_THREONINE-PROTEIN KINASE PRP4 HOMOLOG"/>
    <property type="match status" value="1"/>
</dbReference>
<organism evidence="10">
    <name type="scientific">Aphanomyces invadans</name>
    <dbReference type="NCBI Taxonomy" id="157072"/>
    <lineage>
        <taxon>Eukaryota</taxon>
        <taxon>Sar</taxon>
        <taxon>Stramenopiles</taxon>
        <taxon>Oomycota</taxon>
        <taxon>Saprolegniomycetes</taxon>
        <taxon>Saprolegniales</taxon>
        <taxon>Verrucalvaceae</taxon>
        <taxon>Aphanomyces</taxon>
    </lineage>
</organism>
<comment type="similarity">
    <text evidence="7">Belongs to the protein kinase superfamily. CMGC Ser/Thr protein kinase family.</text>
</comment>
<keyword evidence="5 10" id="KW-0418">Kinase</keyword>
<dbReference type="InterPro" id="IPR008271">
    <property type="entry name" value="Ser/Thr_kinase_AS"/>
</dbReference>
<evidence type="ECO:0000256" key="3">
    <source>
        <dbReference type="ARBA" id="ARBA00022679"/>
    </source>
</evidence>
<feature type="region of interest" description="Disordered" evidence="8">
    <location>
        <begin position="1"/>
        <end position="179"/>
    </location>
</feature>
<feature type="compositionally biased region" description="Basic residues" evidence="8">
    <location>
        <begin position="7"/>
        <end position="26"/>
    </location>
</feature>
<evidence type="ECO:0000256" key="6">
    <source>
        <dbReference type="ARBA" id="ARBA00022840"/>
    </source>
</evidence>
<dbReference type="PROSITE" id="PS00108">
    <property type="entry name" value="PROTEIN_KINASE_ST"/>
    <property type="match status" value="1"/>
</dbReference>